<dbReference type="HOGENOM" id="CLU_000445_114_15_10"/>
<feature type="domain" description="PAC" evidence="14">
    <location>
        <begin position="211"/>
        <end position="263"/>
    </location>
</feature>
<dbReference type="SUPFAM" id="SSF47384">
    <property type="entry name" value="Homodimeric domain of signal transducing histidine kinase"/>
    <property type="match status" value="1"/>
</dbReference>
<reference evidence="15 16" key="1">
    <citation type="submission" date="2006-02" db="EMBL/GenBank/DDBJ databases">
        <authorList>
            <person name="Murray A."/>
            <person name="Staley J."/>
            <person name="Ferriera S."/>
            <person name="Johnson J."/>
            <person name="Kravitz S."/>
            <person name="Halpern A."/>
            <person name="Remington K."/>
            <person name="Beeson K."/>
            <person name="Tran B."/>
            <person name="Rogers Y.-H."/>
            <person name="Friedman R."/>
            <person name="Venter J.C."/>
        </authorList>
    </citation>
    <scope>NUCLEOTIDE SEQUENCE [LARGE SCALE GENOMIC DNA]</scope>
    <source>
        <strain evidence="15 16">23-P</strain>
    </source>
</reference>
<dbReference type="InterPro" id="IPR003594">
    <property type="entry name" value="HATPase_dom"/>
</dbReference>
<dbReference type="eggNOG" id="COG0784">
    <property type="taxonomic scope" value="Bacteria"/>
</dbReference>
<comment type="catalytic activity">
    <reaction evidence="1">
        <text>ATP + protein L-histidine = ADP + protein N-phospho-L-histidine.</text>
        <dbReference type="EC" id="2.7.13.3"/>
    </reaction>
</comment>
<evidence type="ECO:0000256" key="3">
    <source>
        <dbReference type="ARBA" id="ARBA00022553"/>
    </source>
</evidence>
<dbReference type="GO" id="GO:0005524">
    <property type="term" value="F:ATP binding"/>
    <property type="evidence" value="ECO:0007669"/>
    <property type="project" value="UniProtKB-KW"/>
</dbReference>
<sequence length="907" mass="102652">MFKILIVEDTLAIREEVCDILLLEGYQVFQAENGETGFYMALQELPDLIVSDILMPKLNGFEMFEKLQKNKKTSGIPLIFLSAKGEKEDVRTGMNAGAEDYLVKPVNTEELITVVKRKLEKQFLIKENLEKLVKENEYVLKEAGRMAKIGYWEFDQKTKITSWSKTVHTIYGTDPREGVPSEKILLNCFDEVSKQQFLNARSSLAAHGKLYDIELKITNLKNENRWIQRVGEPLYNHKKEIIGSRGIIRCITNLKKNQEKLKQSNERYHLATKATNDAVWDWNLVTGKIYRSAVGFDKVYGFDKKRPIDKKANWNAYIHPDDKNRITKLLEKIIASSDQNNFSFEYGFIGPTGDYKYINDRGFIVRNEDGKAIRIIGAASNITKREEIKNELILAKEQAEELAGFKDQFLANMSHEIRTPLNGIIGFTKILLRDNATKKQRHQLNAIKTSSDILLVVVNDILDLSKIEAGKMILEKTNLKLPNLVNSVLSTFELRIGEKEQTLNTRFDKNIPKWLIGDTVRINQILLNLIGNALKFTAVGGTINVHLNLLHQDENKVNVEISVSDTGIGIPSDKIKNIFDPFIQSSDNTARKYGGSGLGLNIVKQLIDLMHGSISVKSQESIGSTFTLTIPLIKSEKTKVKTKKNSTTLHKLKSKIPLKILIVDDISINQFLAQTIVHDFGFKSDIASNGKVAIELLKKNNYDLILMDLQMPEMNGWEATTFIRNKMEPPKSTIPIIALTADVTKKNADKCKDQGMDAYVSKPINEKELLSKILLLVNKETQKDTSKKICDLDYLKSHGPNNPKFVTEMLQLILTQTPLVMFELNKCSAASDWEGLHGNAHKIKPTLDLIGLPKEIRIIAKQIEESASEKMDLDLIPAKLALLESTLAQAYNELNKELEKELKKIKT</sequence>
<dbReference type="Gene3D" id="3.30.450.20">
    <property type="entry name" value="PAS domain"/>
    <property type="match status" value="2"/>
</dbReference>
<dbReference type="Gene3D" id="1.20.120.160">
    <property type="entry name" value="HPT domain"/>
    <property type="match status" value="1"/>
</dbReference>
<dbReference type="FunFam" id="1.10.287.130:FF:000002">
    <property type="entry name" value="Two-component osmosensing histidine kinase"/>
    <property type="match status" value="1"/>
</dbReference>
<dbReference type="InterPro" id="IPR004358">
    <property type="entry name" value="Sig_transdc_His_kin-like_C"/>
</dbReference>
<evidence type="ECO:0000256" key="9">
    <source>
        <dbReference type="ARBA" id="ARBA00064003"/>
    </source>
</evidence>
<dbReference type="InterPro" id="IPR036641">
    <property type="entry name" value="HPT_dom_sf"/>
</dbReference>
<dbReference type="Proteomes" id="UP000003053">
    <property type="component" value="Unassembled WGS sequence"/>
</dbReference>
<dbReference type="InterPro" id="IPR013655">
    <property type="entry name" value="PAS_fold_3"/>
</dbReference>
<keyword evidence="6 15" id="KW-0418">Kinase</keyword>
<dbReference type="PANTHER" id="PTHR45339:SF3">
    <property type="entry name" value="HISTIDINE KINASE"/>
    <property type="match status" value="1"/>
</dbReference>
<keyword evidence="5" id="KW-0547">Nucleotide-binding</keyword>
<feature type="modified residue" description="4-aspartylphosphate" evidence="11">
    <location>
        <position position="52"/>
    </location>
</feature>
<dbReference type="GO" id="GO:0000155">
    <property type="term" value="F:phosphorelay sensor kinase activity"/>
    <property type="evidence" value="ECO:0007669"/>
    <property type="project" value="InterPro"/>
</dbReference>
<dbReference type="SUPFAM" id="SSF52172">
    <property type="entry name" value="CheY-like"/>
    <property type="match status" value="2"/>
</dbReference>
<dbReference type="SMART" id="SM00086">
    <property type="entry name" value="PAC"/>
    <property type="match status" value="2"/>
</dbReference>
<feature type="modified residue" description="4-aspartylphosphate" evidence="11">
    <location>
        <position position="708"/>
    </location>
</feature>
<feature type="domain" description="Response regulatory" evidence="13">
    <location>
        <begin position="3"/>
        <end position="119"/>
    </location>
</feature>
<dbReference type="InterPro" id="IPR001610">
    <property type="entry name" value="PAC"/>
</dbReference>
<organism evidence="15 16">
    <name type="scientific">Polaribacter irgensii 23-P</name>
    <dbReference type="NCBI Taxonomy" id="313594"/>
    <lineage>
        <taxon>Bacteria</taxon>
        <taxon>Pseudomonadati</taxon>
        <taxon>Bacteroidota</taxon>
        <taxon>Flavobacteriia</taxon>
        <taxon>Flavobacteriales</taxon>
        <taxon>Flavobacteriaceae</taxon>
    </lineage>
</organism>
<dbReference type="Pfam" id="PF00072">
    <property type="entry name" value="Response_reg"/>
    <property type="match status" value="2"/>
</dbReference>
<dbReference type="SUPFAM" id="SSF47226">
    <property type="entry name" value="Histidine-containing phosphotransfer domain, HPT domain"/>
    <property type="match status" value="1"/>
</dbReference>
<protein>
    <recommendedName>
        <fullName evidence="10">Sensory/regulatory protein RpfC</fullName>
        <ecNumber evidence="2">2.7.13.3</ecNumber>
    </recommendedName>
</protein>
<name>A4BZQ5_9FLAO</name>
<dbReference type="PRINTS" id="PR00344">
    <property type="entry name" value="BCTRLSENSOR"/>
</dbReference>
<dbReference type="STRING" id="313594.PI23P_08480"/>
<dbReference type="Pfam" id="PF08447">
    <property type="entry name" value="PAS_3"/>
    <property type="match status" value="1"/>
</dbReference>
<dbReference type="CDD" id="cd17574">
    <property type="entry name" value="REC_OmpR"/>
    <property type="match status" value="1"/>
</dbReference>
<feature type="domain" description="PAC" evidence="14">
    <location>
        <begin position="342"/>
        <end position="394"/>
    </location>
</feature>
<keyword evidence="8" id="KW-0902">Two-component regulatory system</keyword>
<dbReference type="AlphaFoldDB" id="A4BZQ5"/>
<dbReference type="SMART" id="SM00388">
    <property type="entry name" value="HisKA"/>
    <property type="match status" value="1"/>
</dbReference>
<gene>
    <name evidence="15" type="ORF">PI23P_08480</name>
</gene>
<evidence type="ECO:0000256" key="7">
    <source>
        <dbReference type="ARBA" id="ARBA00022840"/>
    </source>
</evidence>
<dbReference type="CDD" id="cd17546">
    <property type="entry name" value="REC_hyHK_CKI1_RcsC-like"/>
    <property type="match status" value="1"/>
</dbReference>
<dbReference type="PROSITE" id="PS50110">
    <property type="entry name" value="RESPONSE_REGULATORY"/>
    <property type="match status" value="2"/>
</dbReference>
<dbReference type="CDD" id="cd00082">
    <property type="entry name" value="HisKA"/>
    <property type="match status" value="1"/>
</dbReference>
<dbReference type="Pfam" id="PF00512">
    <property type="entry name" value="HisKA"/>
    <property type="match status" value="1"/>
</dbReference>
<dbReference type="PROSITE" id="PS50109">
    <property type="entry name" value="HIS_KIN"/>
    <property type="match status" value="1"/>
</dbReference>
<dbReference type="SUPFAM" id="SSF55874">
    <property type="entry name" value="ATPase domain of HSP90 chaperone/DNA topoisomerase II/histidine kinase"/>
    <property type="match status" value="1"/>
</dbReference>
<dbReference type="SMART" id="SM00387">
    <property type="entry name" value="HATPase_c"/>
    <property type="match status" value="1"/>
</dbReference>
<dbReference type="InterPro" id="IPR003661">
    <property type="entry name" value="HisK_dim/P_dom"/>
</dbReference>
<evidence type="ECO:0000256" key="10">
    <source>
        <dbReference type="ARBA" id="ARBA00068150"/>
    </source>
</evidence>
<dbReference type="CDD" id="cd00130">
    <property type="entry name" value="PAS"/>
    <property type="match status" value="2"/>
</dbReference>
<evidence type="ECO:0000313" key="16">
    <source>
        <dbReference type="Proteomes" id="UP000003053"/>
    </source>
</evidence>
<accession>A4BZQ5</accession>
<dbReference type="InterPro" id="IPR036890">
    <property type="entry name" value="HATPase_C_sf"/>
</dbReference>
<feature type="domain" description="Histidine kinase" evidence="12">
    <location>
        <begin position="412"/>
        <end position="634"/>
    </location>
</feature>
<dbReference type="RefSeq" id="WP_004570316.1">
    <property type="nucleotide sequence ID" value="NZ_CH724148.1"/>
</dbReference>
<evidence type="ECO:0000256" key="6">
    <source>
        <dbReference type="ARBA" id="ARBA00022777"/>
    </source>
</evidence>
<feature type="domain" description="Response regulatory" evidence="13">
    <location>
        <begin position="659"/>
        <end position="777"/>
    </location>
</feature>
<dbReference type="InterPro" id="IPR001789">
    <property type="entry name" value="Sig_transdc_resp-reg_receiver"/>
</dbReference>
<dbReference type="PROSITE" id="PS50113">
    <property type="entry name" value="PAC"/>
    <property type="match status" value="2"/>
</dbReference>
<evidence type="ECO:0000259" key="13">
    <source>
        <dbReference type="PROSITE" id="PS50110"/>
    </source>
</evidence>
<dbReference type="Gene3D" id="3.30.565.10">
    <property type="entry name" value="Histidine kinase-like ATPase, C-terminal domain"/>
    <property type="match status" value="1"/>
</dbReference>
<dbReference type="EMBL" id="AAOG01000002">
    <property type="protein sequence ID" value="EAR12648.1"/>
    <property type="molecule type" value="Genomic_DNA"/>
</dbReference>
<evidence type="ECO:0000256" key="11">
    <source>
        <dbReference type="PROSITE-ProRule" id="PRU00169"/>
    </source>
</evidence>
<dbReference type="InterPro" id="IPR035965">
    <property type="entry name" value="PAS-like_dom_sf"/>
</dbReference>
<dbReference type="PANTHER" id="PTHR45339">
    <property type="entry name" value="HYBRID SIGNAL TRANSDUCTION HISTIDINE KINASE J"/>
    <property type="match status" value="1"/>
</dbReference>
<dbReference type="FunFam" id="3.30.565.10:FF:000010">
    <property type="entry name" value="Sensor histidine kinase RcsC"/>
    <property type="match status" value="1"/>
</dbReference>
<dbReference type="NCBIfam" id="TIGR00229">
    <property type="entry name" value="sensory_box"/>
    <property type="match status" value="1"/>
</dbReference>
<evidence type="ECO:0000256" key="1">
    <source>
        <dbReference type="ARBA" id="ARBA00000085"/>
    </source>
</evidence>
<evidence type="ECO:0000259" key="12">
    <source>
        <dbReference type="PROSITE" id="PS50109"/>
    </source>
</evidence>
<comment type="caution">
    <text evidence="15">The sequence shown here is derived from an EMBL/GenBank/DDBJ whole genome shotgun (WGS) entry which is preliminary data.</text>
</comment>
<dbReference type="GO" id="GO:0005886">
    <property type="term" value="C:plasma membrane"/>
    <property type="evidence" value="ECO:0007669"/>
    <property type="project" value="UniProtKB-SubCell"/>
</dbReference>
<dbReference type="Pfam" id="PF02518">
    <property type="entry name" value="HATPase_c"/>
    <property type="match status" value="1"/>
</dbReference>
<dbReference type="InterPro" id="IPR005467">
    <property type="entry name" value="His_kinase_dom"/>
</dbReference>
<dbReference type="eggNOG" id="COG5002">
    <property type="taxonomic scope" value="Bacteria"/>
</dbReference>
<dbReference type="CDD" id="cd16922">
    <property type="entry name" value="HATPase_EvgS-ArcB-TorS-like"/>
    <property type="match status" value="1"/>
</dbReference>
<dbReference type="SUPFAM" id="SSF55785">
    <property type="entry name" value="PYP-like sensor domain (PAS domain)"/>
    <property type="match status" value="2"/>
</dbReference>
<dbReference type="InterPro" id="IPR000014">
    <property type="entry name" value="PAS"/>
</dbReference>
<keyword evidence="3 11" id="KW-0597">Phosphoprotein</keyword>
<dbReference type="SMART" id="SM00448">
    <property type="entry name" value="REC"/>
    <property type="match status" value="2"/>
</dbReference>
<evidence type="ECO:0000313" key="15">
    <source>
        <dbReference type="EMBL" id="EAR12648.1"/>
    </source>
</evidence>
<keyword evidence="4" id="KW-0808">Transferase</keyword>
<keyword evidence="7" id="KW-0067">ATP-binding</keyword>
<keyword evidence="16" id="KW-1185">Reference proteome</keyword>
<dbReference type="InterPro" id="IPR000700">
    <property type="entry name" value="PAS-assoc_C"/>
</dbReference>
<dbReference type="Gene3D" id="3.40.50.2300">
    <property type="match status" value="2"/>
</dbReference>
<dbReference type="eggNOG" id="COG0745">
    <property type="taxonomic scope" value="Bacteria"/>
</dbReference>
<proteinExistence type="predicted"/>
<evidence type="ECO:0000256" key="4">
    <source>
        <dbReference type="ARBA" id="ARBA00022679"/>
    </source>
</evidence>
<evidence type="ECO:0000256" key="8">
    <source>
        <dbReference type="ARBA" id="ARBA00023012"/>
    </source>
</evidence>
<dbReference type="Gene3D" id="1.10.287.130">
    <property type="match status" value="1"/>
</dbReference>
<dbReference type="InterPro" id="IPR036097">
    <property type="entry name" value="HisK_dim/P_sf"/>
</dbReference>
<dbReference type="InterPro" id="IPR011006">
    <property type="entry name" value="CheY-like_superfamily"/>
</dbReference>
<comment type="subunit">
    <text evidence="9">At low DSF concentrations, interacts with RpfF.</text>
</comment>
<evidence type="ECO:0000256" key="5">
    <source>
        <dbReference type="ARBA" id="ARBA00022741"/>
    </source>
</evidence>
<dbReference type="EC" id="2.7.13.3" evidence="2"/>
<evidence type="ECO:0000259" key="14">
    <source>
        <dbReference type="PROSITE" id="PS50113"/>
    </source>
</evidence>
<evidence type="ECO:0000256" key="2">
    <source>
        <dbReference type="ARBA" id="ARBA00012438"/>
    </source>
</evidence>
<dbReference type="OrthoDB" id="9811889at2"/>